<gene>
    <name evidence="19" type="primary">POLX_1651</name>
    <name evidence="20" type="synonym">POLX_526</name>
    <name evidence="19" type="ORF">AVEN_226098_1</name>
    <name evidence="20" type="ORF">AVEN_31440_1</name>
</gene>
<evidence type="ECO:0000256" key="16">
    <source>
        <dbReference type="ARBA" id="ARBA00023268"/>
    </source>
</evidence>
<evidence type="ECO:0000256" key="15">
    <source>
        <dbReference type="ARBA" id="ARBA00023172"/>
    </source>
</evidence>
<evidence type="ECO:0000313" key="21">
    <source>
        <dbReference type="Proteomes" id="UP000499080"/>
    </source>
</evidence>
<evidence type="ECO:0000256" key="2">
    <source>
        <dbReference type="ARBA" id="ARBA00022612"/>
    </source>
</evidence>
<keyword evidence="4" id="KW-0540">Nuclease</keyword>
<keyword evidence="13" id="KW-0808">Transferase</keyword>
<keyword evidence="21" id="KW-1185">Reference proteome</keyword>
<dbReference type="InterPro" id="IPR054722">
    <property type="entry name" value="PolX-like_BBD"/>
</dbReference>
<dbReference type="InterPro" id="IPR057670">
    <property type="entry name" value="SH3_retrovirus"/>
</dbReference>
<dbReference type="InterPro" id="IPR039537">
    <property type="entry name" value="Retrotran_Ty1/copia-like"/>
</dbReference>
<reference evidence="19 21" key="1">
    <citation type="journal article" date="2019" name="Sci. Rep.">
        <title>Orb-weaving spider Araneus ventricosus genome elucidates the spidroin gene catalogue.</title>
        <authorList>
            <person name="Kono N."/>
            <person name="Nakamura H."/>
            <person name="Ohtoshi R."/>
            <person name="Moran D.A.P."/>
            <person name="Shinohara A."/>
            <person name="Yoshida Y."/>
            <person name="Fujiwara M."/>
            <person name="Mori M."/>
            <person name="Tomita M."/>
            <person name="Arakawa K."/>
        </authorList>
    </citation>
    <scope>NUCLEOTIDE SEQUENCE [LARGE SCALE GENOMIC DNA]</scope>
</reference>
<keyword evidence="6" id="KW-0547">Nucleotide-binding</keyword>
<evidence type="ECO:0000256" key="13">
    <source>
        <dbReference type="ARBA" id="ARBA00022932"/>
    </source>
</evidence>
<dbReference type="EMBL" id="BGPR01128226">
    <property type="protein sequence ID" value="GBN39135.1"/>
    <property type="molecule type" value="Genomic_DNA"/>
</dbReference>
<comment type="caution">
    <text evidence="19">The sequence shown here is derived from an EMBL/GenBank/DDBJ whole genome shotgun (WGS) entry which is preliminary data.</text>
</comment>
<keyword evidence="13" id="KW-0548">Nucleotidyltransferase</keyword>
<evidence type="ECO:0000313" key="19">
    <source>
        <dbReference type="EMBL" id="GBN39117.1"/>
    </source>
</evidence>
<keyword evidence="9" id="KW-0067">ATP-binding</keyword>
<organism evidence="19 21">
    <name type="scientific">Araneus ventricosus</name>
    <name type="common">Orbweaver spider</name>
    <name type="synonym">Epeira ventricosa</name>
    <dbReference type="NCBI Taxonomy" id="182803"/>
    <lineage>
        <taxon>Eukaryota</taxon>
        <taxon>Metazoa</taxon>
        <taxon>Ecdysozoa</taxon>
        <taxon>Arthropoda</taxon>
        <taxon>Chelicerata</taxon>
        <taxon>Arachnida</taxon>
        <taxon>Araneae</taxon>
        <taxon>Araneomorphae</taxon>
        <taxon>Entelegynae</taxon>
        <taxon>Araneoidea</taxon>
        <taxon>Araneidae</taxon>
        <taxon>Araneus</taxon>
    </lineage>
</organism>
<feature type="domain" description="Integrase catalytic" evidence="18">
    <location>
        <begin position="169"/>
        <end position="344"/>
    </location>
</feature>
<dbReference type="Pfam" id="PF25597">
    <property type="entry name" value="SH3_retrovirus"/>
    <property type="match status" value="1"/>
</dbReference>
<dbReference type="AlphaFoldDB" id="A0A4Y2NM64"/>
<dbReference type="Pfam" id="PF22936">
    <property type="entry name" value="Pol_BBD"/>
    <property type="match status" value="1"/>
</dbReference>
<keyword evidence="7" id="KW-0255">Endonuclease</keyword>
<keyword evidence="8" id="KW-0378">Hydrolase</keyword>
<sequence>MCFNEHLFTEINPIDDTYVKLAVDKTVKAIAKGTVTFDDLVGNQTKGITLQNVLYIPELKNNVISMSKVTANNFTVKFQRNHASVINSKTETVLISKREKGLHYVTAIVESVSIVKEIEQWHQKFGHLNEKDLKKLQAQNMVYGMNFKPNDTLTDCKVCIQGKQTATPFSKEPKNRSFQLLSVIYSDLCAPMRVESIGRSFYFETFIDDCSRFVHVYFLRSKDEVKSAFLEFKAYIENKLNCKIKTLRTDQGLEYVGPNFDHYLVKNGIKRERTCAYTPQMNGIAERESRTLVSMARCLLLQSGLPMKFWAEAINCAVYIRNRCPTRGLQDENQTPFQKLFGKKPTVKHFQTFGQKAFALNKQPQKGKFDARSTECIFIGYSDENRVYRLFDSQANKVITSRDVKFINEFENTSNYEELFFPEILPKEKEQLPQKDKILSSDIMDSDSKGTIQSETQKETHPPSNNQITDYPYIGVGSSPKESKDSDITKTDCTINVDAPRARGRPTKIFKGKPGRPRKQYNIKEKIEEAQISLEDDTPSLKEALNGPNSEEWLEAMQTEYNALLKDQAWKLVKRPKGFAQIPDVDYQETFAPVARPGSIRTVMAYCAENNLELFQLDFIMAYVNGDLDEEIFMEQADHFIDQKHPDYVYKLQRSLYGLKQAGRQWFCKLDEKLKSFGLNPLSSDKCVYKLKNSIGIEFKQNIKNSQITMSQSKYIENVLEKFNMQDAETVKRPLDPSVKLTKEMCPETEAEKAEMSLYPYRSLIGSLMYLAICTRPLFFICGKLTAKGGLLEFIRS</sequence>
<dbReference type="GO" id="GO:0015074">
    <property type="term" value="P:DNA integration"/>
    <property type="evidence" value="ECO:0007669"/>
    <property type="project" value="UniProtKB-KW"/>
</dbReference>
<dbReference type="InterPro" id="IPR013103">
    <property type="entry name" value="RVT_2"/>
</dbReference>
<comment type="function">
    <text evidence="1">The aspartyl protease (PR) mediates the proteolytic cleavages of the Gag and Gag-Pol polyproteins after assembly of the VLP.</text>
</comment>
<dbReference type="GO" id="GO:0046872">
    <property type="term" value="F:metal ion binding"/>
    <property type="evidence" value="ECO:0007669"/>
    <property type="project" value="UniProtKB-KW"/>
</dbReference>
<evidence type="ECO:0000256" key="8">
    <source>
        <dbReference type="ARBA" id="ARBA00022801"/>
    </source>
</evidence>
<dbReference type="InterPro" id="IPR025724">
    <property type="entry name" value="GAG-pre-integrase_dom"/>
</dbReference>
<evidence type="ECO:0000256" key="3">
    <source>
        <dbReference type="ARBA" id="ARBA00022670"/>
    </source>
</evidence>
<dbReference type="Pfam" id="PF00665">
    <property type="entry name" value="rve"/>
    <property type="match status" value="1"/>
</dbReference>
<dbReference type="GO" id="GO:0003676">
    <property type="term" value="F:nucleic acid binding"/>
    <property type="evidence" value="ECO:0007669"/>
    <property type="project" value="InterPro"/>
</dbReference>
<dbReference type="PANTHER" id="PTHR42648:SF11">
    <property type="entry name" value="TRANSPOSON TY4-P GAG-POL POLYPROTEIN"/>
    <property type="match status" value="1"/>
</dbReference>
<dbReference type="GO" id="GO:0004519">
    <property type="term" value="F:endonuclease activity"/>
    <property type="evidence" value="ECO:0007669"/>
    <property type="project" value="UniProtKB-KW"/>
</dbReference>
<evidence type="ECO:0000313" key="20">
    <source>
        <dbReference type="EMBL" id="GBN39135.1"/>
    </source>
</evidence>
<evidence type="ECO:0000256" key="11">
    <source>
        <dbReference type="ARBA" id="ARBA00022908"/>
    </source>
</evidence>
<dbReference type="GO" id="GO:0006310">
    <property type="term" value="P:DNA recombination"/>
    <property type="evidence" value="ECO:0007669"/>
    <property type="project" value="UniProtKB-KW"/>
</dbReference>
<dbReference type="Proteomes" id="UP000499080">
    <property type="component" value="Unassembled WGS sequence"/>
</dbReference>
<name>A0A4Y2NM64_ARAVE</name>
<dbReference type="GO" id="GO:0008233">
    <property type="term" value="F:peptidase activity"/>
    <property type="evidence" value="ECO:0007669"/>
    <property type="project" value="UniProtKB-KW"/>
</dbReference>
<keyword evidence="14" id="KW-0917">Virion maturation</keyword>
<feature type="region of interest" description="Disordered" evidence="17">
    <location>
        <begin position="431"/>
        <end position="488"/>
    </location>
</feature>
<dbReference type="EMBL" id="BGPR01128219">
    <property type="protein sequence ID" value="GBN39117.1"/>
    <property type="molecule type" value="Genomic_DNA"/>
</dbReference>
<keyword evidence="3" id="KW-0645">Protease</keyword>
<keyword evidence="16" id="KW-0511">Multifunctional enzyme</keyword>
<evidence type="ECO:0000256" key="7">
    <source>
        <dbReference type="ARBA" id="ARBA00022759"/>
    </source>
</evidence>
<evidence type="ECO:0000256" key="10">
    <source>
        <dbReference type="ARBA" id="ARBA00022842"/>
    </source>
</evidence>
<dbReference type="InterPro" id="IPR036397">
    <property type="entry name" value="RNaseH_sf"/>
</dbReference>
<evidence type="ECO:0000259" key="18">
    <source>
        <dbReference type="PROSITE" id="PS50994"/>
    </source>
</evidence>
<dbReference type="InterPro" id="IPR001584">
    <property type="entry name" value="Integrase_cat-core"/>
</dbReference>
<dbReference type="GO" id="GO:0006508">
    <property type="term" value="P:proteolysis"/>
    <property type="evidence" value="ECO:0007669"/>
    <property type="project" value="UniProtKB-KW"/>
</dbReference>
<evidence type="ECO:0000256" key="14">
    <source>
        <dbReference type="ARBA" id="ARBA00023113"/>
    </source>
</evidence>
<dbReference type="OrthoDB" id="413361at2759"/>
<proteinExistence type="predicted"/>
<dbReference type="GO" id="GO:0003887">
    <property type="term" value="F:DNA-directed DNA polymerase activity"/>
    <property type="evidence" value="ECO:0007669"/>
    <property type="project" value="UniProtKB-KW"/>
</dbReference>
<keyword evidence="15" id="KW-0233">DNA recombination</keyword>
<dbReference type="PROSITE" id="PS50994">
    <property type="entry name" value="INTEGRASE"/>
    <property type="match status" value="1"/>
</dbReference>
<dbReference type="SUPFAM" id="SSF53098">
    <property type="entry name" value="Ribonuclease H-like"/>
    <property type="match status" value="1"/>
</dbReference>
<evidence type="ECO:0000256" key="4">
    <source>
        <dbReference type="ARBA" id="ARBA00022722"/>
    </source>
</evidence>
<evidence type="ECO:0000256" key="5">
    <source>
        <dbReference type="ARBA" id="ARBA00022723"/>
    </source>
</evidence>
<dbReference type="GO" id="GO:0005524">
    <property type="term" value="F:ATP binding"/>
    <property type="evidence" value="ECO:0007669"/>
    <property type="project" value="UniProtKB-KW"/>
</dbReference>
<dbReference type="InterPro" id="IPR012337">
    <property type="entry name" value="RNaseH-like_sf"/>
</dbReference>
<keyword evidence="11" id="KW-0229">DNA integration</keyword>
<keyword evidence="2" id="KW-1188">Viral release from host cell</keyword>
<evidence type="ECO:0000256" key="17">
    <source>
        <dbReference type="SAM" id="MobiDB-lite"/>
    </source>
</evidence>
<keyword evidence="13" id="KW-0239">DNA-directed DNA polymerase</keyword>
<evidence type="ECO:0000256" key="12">
    <source>
        <dbReference type="ARBA" id="ARBA00022918"/>
    </source>
</evidence>
<dbReference type="PANTHER" id="PTHR42648">
    <property type="entry name" value="TRANSPOSASE, PUTATIVE-RELATED"/>
    <property type="match status" value="1"/>
</dbReference>
<accession>A0A4Y2NM64</accession>
<evidence type="ECO:0000256" key="1">
    <source>
        <dbReference type="ARBA" id="ARBA00002180"/>
    </source>
</evidence>
<dbReference type="Gene3D" id="3.30.420.10">
    <property type="entry name" value="Ribonuclease H-like superfamily/Ribonuclease H"/>
    <property type="match status" value="1"/>
</dbReference>
<keyword evidence="5" id="KW-0479">Metal-binding</keyword>
<keyword evidence="10" id="KW-0460">Magnesium</keyword>
<protein>
    <submittedName>
        <fullName evidence="19">Retrovirus-related Pol polyprotein from transposon TNT 1-94</fullName>
    </submittedName>
</protein>
<evidence type="ECO:0000256" key="9">
    <source>
        <dbReference type="ARBA" id="ARBA00022840"/>
    </source>
</evidence>
<dbReference type="Pfam" id="PF07727">
    <property type="entry name" value="RVT_2"/>
    <property type="match status" value="1"/>
</dbReference>
<dbReference type="Pfam" id="PF13976">
    <property type="entry name" value="gag_pre-integrs"/>
    <property type="match status" value="1"/>
</dbReference>
<keyword evidence="12" id="KW-0695">RNA-directed DNA polymerase</keyword>
<evidence type="ECO:0000256" key="6">
    <source>
        <dbReference type="ARBA" id="ARBA00022741"/>
    </source>
</evidence>
<dbReference type="GO" id="GO:0003964">
    <property type="term" value="F:RNA-directed DNA polymerase activity"/>
    <property type="evidence" value="ECO:0007669"/>
    <property type="project" value="UniProtKB-KW"/>
</dbReference>